<proteinExistence type="predicted"/>
<name>A0A8X6W032_TRICX</name>
<organism evidence="1 2">
    <name type="scientific">Trichonephila clavipes</name>
    <name type="common">Golden silk orbweaver</name>
    <name type="synonym">Nephila clavipes</name>
    <dbReference type="NCBI Taxonomy" id="2585209"/>
    <lineage>
        <taxon>Eukaryota</taxon>
        <taxon>Metazoa</taxon>
        <taxon>Ecdysozoa</taxon>
        <taxon>Arthropoda</taxon>
        <taxon>Chelicerata</taxon>
        <taxon>Arachnida</taxon>
        <taxon>Araneae</taxon>
        <taxon>Araneomorphae</taxon>
        <taxon>Entelegynae</taxon>
        <taxon>Araneoidea</taxon>
        <taxon>Nephilidae</taxon>
        <taxon>Trichonephila</taxon>
    </lineage>
</organism>
<dbReference type="EMBL" id="BMAU01021371">
    <property type="protein sequence ID" value="GFY25600.1"/>
    <property type="molecule type" value="Genomic_DNA"/>
</dbReference>
<accession>A0A8X6W032</accession>
<reference evidence="1" key="1">
    <citation type="submission" date="2020-08" db="EMBL/GenBank/DDBJ databases">
        <title>Multicomponent nature underlies the extraordinary mechanical properties of spider dragline silk.</title>
        <authorList>
            <person name="Kono N."/>
            <person name="Nakamura H."/>
            <person name="Mori M."/>
            <person name="Yoshida Y."/>
            <person name="Ohtoshi R."/>
            <person name="Malay A.D."/>
            <person name="Moran D.A.P."/>
            <person name="Tomita M."/>
            <person name="Numata K."/>
            <person name="Arakawa K."/>
        </authorList>
    </citation>
    <scope>NUCLEOTIDE SEQUENCE</scope>
</reference>
<sequence length="146" mass="16744">MIEAPETWRQSSRSATSNAPLWLAKRWLRTVCVIEKLCWCTIMHERHFLVLSGETPEKAAFFNLSMELQIHASSGHSFSCPSECYIYRDFHRINIVWDPMFCIDLSSPCCLLPPHCRLKLHSVYTIFAACLLVHSVSKTVRSISIG</sequence>
<dbReference type="AlphaFoldDB" id="A0A8X6W032"/>
<evidence type="ECO:0000313" key="2">
    <source>
        <dbReference type="Proteomes" id="UP000887159"/>
    </source>
</evidence>
<dbReference type="Proteomes" id="UP000887159">
    <property type="component" value="Unassembled WGS sequence"/>
</dbReference>
<keyword evidence="2" id="KW-1185">Reference proteome</keyword>
<evidence type="ECO:0000313" key="1">
    <source>
        <dbReference type="EMBL" id="GFY25600.1"/>
    </source>
</evidence>
<protein>
    <submittedName>
        <fullName evidence="1">Uncharacterized protein</fullName>
    </submittedName>
</protein>
<gene>
    <name evidence="1" type="ORF">TNCV_2487201</name>
</gene>
<comment type="caution">
    <text evidence="1">The sequence shown here is derived from an EMBL/GenBank/DDBJ whole genome shotgun (WGS) entry which is preliminary data.</text>
</comment>